<dbReference type="KEGG" id="mprt:ET475_11005"/>
<dbReference type="Pfam" id="PF13365">
    <property type="entry name" value="Trypsin_2"/>
    <property type="match status" value="1"/>
</dbReference>
<dbReference type="GO" id="GO:0006508">
    <property type="term" value="P:proteolysis"/>
    <property type="evidence" value="ECO:0007669"/>
    <property type="project" value="UniProtKB-KW"/>
</dbReference>
<dbReference type="RefSeq" id="WP_129389911.1">
    <property type="nucleotide sequence ID" value="NZ_CP035494.1"/>
</dbReference>
<dbReference type="InterPro" id="IPR009003">
    <property type="entry name" value="Peptidase_S1_PA"/>
</dbReference>
<dbReference type="GO" id="GO:0008233">
    <property type="term" value="F:peptidase activity"/>
    <property type="evidence" value="ECO:0007669"/>
    <property type="project" value="UniProtKB-KW"/>
</dbReference>
<proteinExistence type="predicted"/>
<keyword evidence="1" id="KW-0378">Hydrolase</keyword>
<dbReference type="EMBL" id="CP035494">
    <property type="protein sequence ID" value="QAY60463.1"/>
    <property type="molecule type" value="Genomic_DNA"/>
</dbReference>
<keyword evidence="1" id="KW-0645">Protease</keyword>
<evidence type="ECO:0000313" key="1">
    <source>
        <dbReference type="EMBL" id="QAY60463.1"/>
    </source>
</evidence>
<organism evidence="1 2">
    <name type="scientific">Microbacterium protaetiae</name>
    <dbReference type="NCBI Taxonomy" id="2509458"/>
    <lineage>
        <taxon>Bacteria</taxon>
        <taxon>Bacillati</taxon>
        <taxon>Actinomycetota</taxon>
        <taxon>Actinomycetes</taxon>
        <taxon>Micrococcales</taxon>
        <taxon>Microbacteriaceae</taxon>
        <taxon>Microbacterium</taxon>
    </lineage>
</organism>
<dbReference type="SUPFAM" id="SSF50494">
    <property type="entry name" value="Trypsin-like serine proteases"/>
    <property type="match status" value="1"/>
</dbReference>
<dbReference type="OrthoDB" id="7191282at2"/>
<gene>
    <name evidence="1" type="ORF">ET475_11005</name>
</gene>
<accession>A0A4P6EGA5</accession>
<sequence>MIRLSAPSGMSVYLRATRQHVETGEWQTLGTGTGFVVFSDSRSYLVTNWHVLTGRDPLTDEQIGSSSAKPSRLEAHVIVESEADQRLGKVRYDLQLYDDQGRARWLVHPTLGRAVDVVAFEFGPSYPARAEDFMPYDATEPEDPAAFTPTSEVSIVGYPFDLDQRIDLPVWTRASIATEPELDFEGKPCFLVDARARSGQSGSPVIAYWTPERTKLTQRGNIQIGSAESWELLGIYSGRITDTSDLGRVWKREAIRAVLEGGTVDDYAFD</sequence>
<protein>
    <submittedName>
        <fullName evidence="1">Serine protease</fullName>
    </submittedName>
</protein>
<keyword evidence="2" id="KW-1185">Reference proteome</keyword>
<name>A0A4P6EGA5_9MICO</name>
<dbReference type="AlphaFoldDB" id="A0A4P6EGA5"/>
<reference evidence="1 2" key="1">
    <citation type="submission" date="2019-01" db="EMBL/GenBank/DDBJ databases">
        <title>Genome sequencing of strain DFW100M-13.</title>
        <authorList>
            <person name="Heo J."/>
            <person name="Kim S.-J."/>
            <person name="Kim J.-S."/>
            <person name="Hong S.-B."/>
            <person name="Kwon S.-W."/>
        </authorList>
    </citation>
    <scope>NUCLEOTIDE SEQUENCE [LARGE SCALE GENOMIC DNA]</scope>
    <source>
        <strain evidence="1 2">DFW100M-13</strain>
    </source>
</reference>
<evidence type="ECO:0000313" key="2">
    <source>
        <dbReference type="Proteomes" id="UP000293995"/>
    </source>
</evidence>
<dbReference type="Proteomes" id="UP000293995">
    <property type="component" value="Chromosome"/>
</dbReference>